<dbReference type="InterPro" id="IPR004942">
    <property type="entry name" value="Roadblock/LAMTOR2_dom"/>
</dbReference>
<gene>
    <name evidence="3" type="ORF">LPJ53_004874</name>
</gene>
<dbReference type="SMART" id="SM00960">
    <property type="entry name" value="Robl_LC7"/>
    <property type="match status" value="1"/>
</dbReference>
<proteinExistence type="inferred from homology"/>
<name>A0A9W7XY42_9FUNG</name>
<protein>
    <recommendedName>
        <fullName evidence="2">Roadblock/LAMTOR2 domain-containing protein</fullName>
    </recommendedName>
</protein>
<dbReference type="Gene3D" id="3.30.450.30">
    <property type="entry name" value="Dynein light chain 2a, cytoplasmic"/>
    <property type="match status" value="1"/>
</dbReference>
<dbReference type="Pfam" id="PF03259">
    <property type="entry name" value="Robl_LC7"/>
    <property type="match status" value="1"/>
</dbReference>
<comment type="caution">
    <text evidence="3">The sequence shown here is derived from an EMBL/GenBank/DDBJ whole genome shotgun (WGS) entry which is preliminary data.</text>
</comment>
<feature type="domain" description="Roadblock/LAMTOR2" evidence="2">
    <location>
        <begin position="17"/>
        <end position="109"/>
    </location>
</feature>
<evidence type="ECO:0000256" key="1">
    <source>
        <dbReference type="ARBA" id="ARBA00007191"/>
    </source>
</evidence>
<dbReference type="AlphaFoldDB" id="A0A9W7XY42"/>
<dbReference type="PANTHER" id="PTHR10779">
    <property type="entry name" value="DYNEIN LIGHT CHAIN ROADBLOCK"/>
    <property type="match status" value="1"/>
</dbReference>
<keyword evidence="4" id="KW-1185">Reference proteome</keyword>
<dbReference type="EMBL" id="JANBOJ010000251">
    <property type="protein sequence ID" value="KAJ1720512.1"/>
    <property type="molecule type" value="Genomic_DNA"/>
</dbReference>
<evidence type="ECO:0000313" key="3">
    <source>
        <dbReference type="EMBL" id="KAJ1720512.1"/>
    </source>
</evidence>
<dbReference type="SUPFAM" id="SSF103196">
    <property type="entry name" value="Roadblock/LC7 domain"/>
    <property type="match status" value="1"/>
</dbReference>
<sequence>MAQDDSKADAASQQIDIDETIARLSSKRGVESVTVLTKDGRVIRTTAEQKEGSDGEGLQGRLLSKLIRDAAEIAEQLDSQDELSFLRIRTVKRELMVALDHDYLLVVVQTPQMD</sequence>
<accession>A0A9W7XY42</accession>
<organism evidence="3 4">
    <name type="scientific">Coemansia erecta</name>
    <dbReference type="NCBI Taxonomy" id="147472"/>
    <lineage>
        <taxon>Eukaryota</taxon>
        <taxon>Fungi</taxon>
        <taxon>Fungi incertae sedis</taxon>
        <taxon>Zoopagomycota</taxon>
        <taxon>Kickxellomycotina</taxon>
        <taxon>Kickxellomycetes</taxon>
        <taxon>Kickxellales</taxon>
        <taxon>Kickxellaceae</taxon>
        <taxon>Coemansia</taxon>
    </lineage>
</organism>
<evidence type="ECO:0000313" key="4">
    <source>
        <dbReference type="Proteomes" id="UP001149813"/>
    </source>
</evidence>
<reference evidence="3" key="1">
    <citation type="submission" date="2022-07" db="EMBL/GenBank/DDBJ databases">
        <title>Phylogenomic reconstructions and comparative analyses of Kickxellomycotina fungi.</title>
        <authorList>
            <person name="Reynolds N.K."/>
            <person name="Stajich J.E."/>
            <person name="Barry K."/>
            <person name="Grigoriev I.V."/>
            <person name="Crous P."/>
            <person name="Smith M.E."/>
        </authorList>
    </citation>
    <scope>NUCLEOTIDE SEQUENCE</scope>
    <source>
        <strain evidence="3">NBRC 32514</strain>
    </source>
</reference>
<dbReference type="Proteomes" id="UP001149813">
    <property type="component" value="Unassembled WGS sequence"/>
</dbReference>
<dbReference type="OrthoDB" id="9985637at2759"/>
<comment type="similarity">
    <text evidence="1">Belongs to the GAMAD family.</text>
</comment>
<evidence type="ECO:0000259" key="2">
    <source>
        <dbReference type="SMART" id="SM00960"/>
    </source>
</evidence>